<keyword evidence="1" id="KW-0378">Hydrolase</keyword>
<evidence type="ECO:0000259" key="2">
    <source>
        <dbReference type="SMART" id="SM00849"/>
    </source>
</evidence>
<dbReference type="SMART" id="SM01027">
    <property type="entry name" value="Beta-Casp"/>
    <property type="match status" value="1"/>
</dbReference>
<dbReference type="Pfam" id="PF16661">
    <property type="entry name" value="Lactamase_B_6"/>
    <property type="match status" value="1"/>
</dbReference>
<dbReference type="Gene3D" id="3.40.50.10890">
    <property type="match status" value="1"/>
</dbReference>
<dbReference type="InterPro" id="IPR001279">
    <property type="entry name" value="Metallo-B-lactamas"/>
</dbReference>
<evidence type="ECO:0000313" key="4">
    <source>
        <dbReference type="EMBL" id="OHA14151.1"/>
    </source>
</evidence>
<name>A0A1G2LTN2_9BACT</name>
<evidence type="ECO:0000313" key="5">
    <source>
        <dbReference type="Proteomes" id="UP000177171"/>
    </source>
</evidence>
<comment type="caution">
    <text evidence="4">The sequence shown here is derived from an EMBL/GenBank/DDBJ whole genome shotgun (WGS) entry which is preliminary data.</text>
</comment>
<dbReference type="GO" id="GO:0004521">
    <property type="term" value="F:RNA endonuclease activity"/>
    <property type="evidence" value="ECO:0007669"/>
    <property type="project" value="TreeGrafter"/>
</dbReference>
<evidence type="ECO:0000259" key="3">
    <source>
        <dbReference type="SMART" id="SM01027"/>
    </source>
</evidence>
<feature type="domain" description="Beta-Casp" evidence="3">
    <location>
        <begin position="242"/>
        <end position="367"/>
    </location>
</feature>
<dbReference type="InterPro" id="IPR011108">
    <property type="entry name" value="RMMBL"/>
</dbReference>
<dbReference type="AlphaFoldDB" id="A0A1G2LTN2"/>
<dbReference type="CDD" id="cd16295">
    <property type="entry name" value="TTHA0252-CPSF-like_MBL-fold"/>
    <property type="match status" value="1"/>
</dbReference>
<dbReference type="Proteomes" id="UP000177171">
    <property type="component" value="Unassembled WGS sequence"/>
</dbReference>
<protein>
    <recommendedName>
        <fullName evidence="6">MBL fold hydrolase</fullName>
    </recommendedName>
</protein>
<feature type="domain" description="Metallo-beta-lactamase" evidence="2">
    <location>
        <begin position="16"/>
        <end position="210"/>
    </location>
</feature>
<dbReference type="Pfam" id="PF10996">
    <property type="entry name" value="Beta-Casp"/>
    <property type="match status" value="1"/>
</dbReference>
<reference evidence="4 5" key="1">
    <citation type="journal article" date="2016" name="Nat. Commun.">
        <title>Thousands of microbial genomes shed light on interconnected biogeochemical processes in an aquifer system.</title>
        <authorList>
            <person name="Anantharaman K."/>
            <person name="Brown C.T."/>
            <person name="Hug L.A."/>
            <person name="Sharon I."/>
            <person name="Castelle C.J."/>
            <person name="Probst A.J."/>
            <person name="Thomas B.C."/>
            <person name="Singh A."/>
            <person name="Wilkins M.J."/>
            <person name="Karaoz U."/>
            <person name="Brodie E.L."/>
            <person name="Williams K.H."/>
            <person name="Hubbard S.S."/>
            <person name="Banfield J.F."/>
        </authorList>
    </citation>
    <scope>NUCLEOTIDE SEQUENCE [LARGE SCALE GENOMIC DNA]</scope>
</reference>
<organism evidence="4 5">
    <name type="scientific">Candidatus Sungbacteria bacterium RIFCSPLOWO2_12_FULL_41_11</name>
    <dbReference type="NCBI Taxonomy" id="1802286"/>
    <lineage>
        <taxon>Bacteria</taxon>
        <taxon>Candidatus Sungiibacteriota</taxon>
    </lineage>
</organism>
<gene>
    <name evidence="4" type="ORF">A3G49_02830</name>
</gene>
<dbReference type="InterPro" id="IPR050698">
    <property type="entry name" value="MBL"/>
</dbReference>
<proteinExistence type="predicted"/>
<evidence type="ECO:0008006" key="6">
    <source>
        <dbReference type="Google" id="ProtNLM"/>
    </source>
</evidence>
<dbReference type="SUPFAM" id="SSF56281">
    <property type="entry name" value="Metallo-hydrolase/oxidoreductase"/>
    <property type="match status" value="1"/>
</dbReference>
<dbReference type="PANTHER" id="PTHR11203:SF37">
    <property type="entry name" value="INTEGRATOR COMPLEX SUBUNIT 11"/>
    <property type="match status" value="1"/>
</dbReference>
<evidence type="ECO:0000256" key="1">
    <source>
        <dbReference type="ARBA" id="ARBA00022801"/>
    </source>
</evidence>
<dbReference type="Gene3D" id="3.60.15.10">
    <property type="entry name" value="Ribonuclease Z/Hydroxyacylglutathione hydrolase-like"/>
    <property type="match status" value="1"/>
</dbReference>
<dbReference type="InterPro" id="IPR022712">
    <property type="entry name" value="Beta_Casp"/>
</dbReference>
<dbReference type="GO" id="GO:0016787">
    <property type="term" value="F:hydrolase activity"/>
    <property type="evidence" value="ECO:0007669"/>
    <property type="project" value="UniProtKB-KW"/>
</dbReference>
<dbReference type="EMBL" id="MHQY01000013">
    <property type="protein sequence ID" value="OHA14151.1"/>
    <property type="molecule type" value="Genomic_DNA"/>
</dbReference>
<dbReference type="InterPro" id="IPR036866">
    <property type="entry name" value="RibonucZ/Hydroxyglut_hydro"/>
</dbReference>
<sequence>MKNVSLSFFGGAQEVTGACYLLEIDGHKILVDCGLFQGSRFADEKNRNSFPFDPKLIEILIVTHAHIDHIGRIPKLYHDGFRGKIYSTLATKDLMEVVLTDALMLMEKECKFHKEEPLYSIDDVRGVLKLFQQVDYYQKIEIGDAGYFELLNSGHILGSSFIKFSIGGKIIIFTGDVGSTTSVLLPLHDDIRNASILIIESAYGNRIHKHTMDKTMMLERAIEDVTRRKGTLMMPVFATERTQDVLFEINTMLEFKRIPDIPVFLDSPLAVRVTEVFKRHPDLYKDEIKMLLRAHKHLFDFKHLKFVESKDDSKKINNVPAPKMVLAGAGMMTGGRILHHAVRYLPDPASILLIVGWQAAGSLGRRLLDHAKEVKIRGQMVKVRAEIRIIDGYSAHADELELTNLIAKTKDSLEKVFVVQGEPDASMSLAQTVKDNFGIWAEAPRFGEKHEL</sequence>
<dbReference type="Pfam" id="PF07521">
    <property type="entry name" value="RMMBL"/>
    <property type="match status" value="1"/>
</dbReference>
<dbReference type="SMART" id="SM00849">
    <property type="entry name" value="Lactamase_B"/>
    <property type="match status" value="1"/>
</dbReference>
<dbReference type="PANTHER" id="PTHR11203">
    <property type="entry name" value="CLEAVAGE AND POLYADENYLATION SPECIFICITY FACTOR FAMILY MEMBER"/>
    <property type="match status" value="1"/>
</dbReference>
<accession>A0A1G2LTN2</accession>